<feature type="domain" description="Zn(2)-C6 fungal-type" evidence="6">
    <location>
        <begin position="9"/>
        <end position="39"/>
    </location>
</feature>
<name>A0A9P4P7J2_9PLEO</name>
<dbReference type="PANTHER" id="PTHR47660:SF2">
    <property type="entry name" value="TRANSCRIPTION FACTOR WITH C2H2 AND ZN(2)-CYS(6) DNA BINDING DOMAIN (EUROFUNG)"/>
    <property type="match status" value="1"/>
</dbReference>
<dbReference type="Pfam" id="PF00172">
    <property type="entry name" value="Zn_clus"/>
    <property type="match status" value="1"/>
</dbReference>
<keyword evidence="8" id="KW-1185">Reference proteome</keyword>
<evidence type="ECO:0000259" key="6">
    <source>
        <dbReference type="PROSITE" id="PS50048"/>
    </source>
</evidence>
<evidence type="ECO:0000256" key="5">
    <source>
        <dbReference type="ARBA" id="ARBA00023242"/>
    </source>
</evidence>
<evidence type="ECO:0000256" key="1">
    <source>
        <dbReference type="ARBA" id="ARBA00022723"/>
    </source>
</evidence>
<keyword evidence="2" id="KW-0862">Zinc</keyword>
<dbReference type="SMART" id="SM00066">
    <property type="entry name" value="GAL4"/>
    <property type="match status" value="1"/>
</dbReference>
<protein>
    <recommendedName>
        <fullName evidence="6">Zn(2)-C6 fungal-type domain-containing protein</fullName>
    </recommendedName>
</protein>
<dbReference type="PROSITE" id="PS50048">
    <property type="entry name" value="ZN2_CY6_FUNGAL_2"/>
    <property type="match status" value="1"/>
</dbReference>
<dbReference type="Proteomes" id="UP000799764">
    <property type="component" value="Unassembled WGS sequence"/>
</dbReference>
<dbReference type="AlphaFoldDB" id="A0A9P4P7J2"/>
<evidence type="ECO:0000256" key="4">
    <source>
        <dbReference type="ARBA" id="ARBA00023163"/>
    </source>
</evidence>
<dbReference type="EMBL" id="MU001513">
    <property type="protein sequence ID" value="KAF2438298.1"/>
    <property type="molecule type" value="Genomic_DNA"/>
</dbReference>
<gene>
    <name evidence="7" type="ORF">P171DRAFT_437347</name>
</gene>
<dbReference type="PANTHER" id="PTHR47660">
    <property type="entry name" value="TRANSCRIPTION FACTOR WITH C2H2 AND ZN(2)-CYS(6) DNA BINDING DOMAIN (EUROFUNG)-RELATED-RELATED"/>
    <property type="match status" value="1"/>
</dbReference>
<keyword evidence="4" id="KW-0804">Transcription</keyword>
<keyword evidence="5" id="KW-0539">Nucleus</keyword>
<keyword evidence="3" id="KW-0805">Transcription regulation</keyword>
<proteinExistence type="predicted"/>
<keyword evidence="1" id="KW-0479">Metal-binding</keyword>
<reference evidence="7" key="1">
    <citation type="journal article" date="2020" name="Stud. Mycol.">
        <title>101 Dothideomycetes genomes: a test case for predicting lifestyles and emergence of pathogens.</title>
        <authorList>
            <person name="Haridas S."/>
            <person name="Albert R."/>
            <person name="Binder M."/>
            <person name="Bloem J."/>
            <person name="Labutti K."/>
            <person name="Salamov A."/>
            <person name="Andreopoulos B."/>
            <person name="Baker S."/>
            <person name="Barry K."/>
            <person name="Bills G."/>
            <person name="Bluhm B."/>
            <person name="Cannon C."/>
            <person name="Castanera R."/>
            <person name="Culley D."/>
            <person name="Daum C."/>
            <person name="Ezra D."/>
            <person name="Gonzalez J."/>
            <person name="Henrissat B."/>
            <person name="Kuo A."/>
            <person name="Liang C."/>
            <person name="Lipzen A."/>
            <person name="Lutzoni F."/>
            <person name="Magnuson J."/>
            <person name="Mondo S."/>
            <person name="Nolan M."/>
            <person name="Ohm R."/>
            <person name="Pangilinan J."/>
            <person name="Park H.-J."/>
            <person name="Ramirez L."/>
            <person name="Alfaro M."/>
            <person name="Sun H."/>
            <person name="Tritt A."/>
            <person name="Yoshinaga Y."/>
            <person name="Zwiers L.-H."/>
            <person name="Turgeon B."/>
            <person name="Goodwin S."/>
            <person name="Spatafora J."/>
            <person name="Crous P."/>
            <person name="Grigoriev I."/>
        </authorList>
    </citation>
    <scope>NUCLEOTIDE SEQUENCE</scope>
    <source>
        <strain evidence="7">CBS 690.94</strain>
    </source>
</reference>
<dbReference type="GO" id="GO:0008270">
    <property type="term" value="F:zinc ion binding"/>
    <property type="evidence" value="ECO:0007669"/>
    <property type="project" value="InterPro"/>
</dbReference>
<dbReference type="GO" id="GO:0000981">
    <property type="term" value="F:DNA-binding transcription factor activity, RNA polymerase II-specific"/>
    <property type="evidence" value="ECO:0007669"/>
    <property type="project" value="InterPro"/>
</dbReference>
<dbReference type="OrthoDB" id="5355161at2759"/>
<evidence type="ECO:0000313" key="8">
    <source>
        <dbReference type="Proteomes" id="UP000799764"/>
    </source>
</evidence>
<dbReference type="SUPFAM" id="SSF57701">
    <property type="entry name" value="Zn2/Cys6 DNA-binding domain"/>
    <property type="match status" value="1"/>
</dbReference>
<comment type="caution">
    <text evidence="7">The sequence shown here is derived from an EMBL/GenBank/DDBJ whole genome shotgun (WGS) entry which is preliminary data.</text>
</comment>
<accession>A0A9P4P7J2</accession>
<evidence type="ECO:0000313" key="7">
    <source>
        <dbReference type="EMBL" id="KAF2438298.1"/>
    </source>
</evidence>
<organism evidence="7 8">
    <name type="scientific">Karstenula rhodostoma CBS 690.94</name>
    <dbReference type="NCBI Taxonomy" id="1392251"/>
    <lineage>
        <taxon>Eukaryota</taxon>
        <taxon>Fungi</taxon>
        <taxon>Dikarya</taxon>
        <taxon>Ascomycota</taxon>
        <taxon>Pezizomycotina</taxon>
        <taxon>Dothideomycetes</taxon>
        <taxon>Pleosporomycetidae</taxon>
        <taxon>Pleosporales</taxon>
        <taxon>Massarineae</taxon>
        <taxon>Didymosphaeriaceae</taxon>
        <taxon>Karstenula</taxon>
    </lineage>
</organism>
<dbReference type="InterPro" id="IPR036864">
    <property type="entry name" value="Zn2-C6_fun-type_DNA-bd_sf"/>
</dbReference>
<dbReference type="Gene3D" id="4.10.240.10">
    <property type="entry name" value="Zn(2)-C6 fungal-type DNA-binding domain"/>
    <property type="match status" value="1"/>
</dbReference>
<evidence type="ECO:0000256" key="2">
    <source>
        <dbReference type="ARBA" id="ARBA00022833"/>
    </source>
</evidence>
<dbReference type="CDD" id="cd00067">
    <property type="entry name" value="GAL4"/>
    <property type="match status" value="1"/>
</dbReference>
<evidence type="ECO:0000256" key="3">
    <source>
        <dbReference type="ARBA" id="ARBA00023015"/>
    </source>
</evidence>
<dbReference type="InterPro" id="IPR001138">
    <property type="entry name" value="Zn2Cys6_DnaBD"/>
</dbReference>
<sequence length="389" mass="43310">MPAIGTGRSCVRCNDAKRKCDRNTPACRLCRRKKLDCVYPNPKPRRFVPIMAPEEDRNPPDSNILDFELPSNDLSIVEAFPGPAGVLADATASSLNVNPSAAWFAAPETFLVDHAVMPLPPNFKLRDLEVFVGQVDAWLRDWVTTGSNTFIHAHLYGEYFPSCLQIAFTTFSAYSNRTPATCKLVLQAVNDQATALVSESNASGSVLQDLALMHALLAYQMIGLFDGDVRSRHLAETRAPFLSALLERTLEKASETLIRQLEGSEMSLTLFNPVSPEEVLWRSWIISESLRRTWLIVQGITASYEGLKQGWAPCNGDVKFTTQEGLWTAESASLWASMCAEKDVRFIGRFHAECLFEVAPGEIDVFAKVMLETVFGKERSLKWHLGVLY</sequence>